<evidence type="ECO:0000259" key="10">
    <source>
        <dbReference type="PROSITE" id="PS50011"/>
    </source>
</evidence>
<protein>
    <recommendedName>
        <fullName evidence="1">non-specific serine/threonine protein kinase</fullName>
        <ecNumber evidence="1">2.7.11.1</ecNumber>
    </recommendedName>
</protein>
<evidence type="ECO:0000313" key="11">
    <source>
        <dbReference type="EMBL" id="KAK8849516.1"/>
    </source>
</evidence>
<feature type="region of interest" description="Disordered" evidence="9">
    <location>
        <begin position="658"/>
        <end position="710"/>
    </location>
</feature>
<dbReference type="InterPro" id="IPR045270">
    <property type="entry name" value="STKc_AGC"/>
</dbReference>
<dbReference type="InterPro" id="IPR000719">
    <property type="entry name" value="Prot_kinase_dom"/>
</dbReference>
<organism evidence="11 12">
    <name type="scientific">Kwoniella newhampshirensis</name>
    <dbReference type="NCBI Taxonomy" id="1651941"/>
    <lineage>
        <taxon>Eukaryota</taxon>
        <taxon>Fungi</taxon>
        <taxon>Dikarya</taxon>
        <taxon>Basidiomycota</taxon>
        <taxon>Agaricomycotina</taxon>
        <taxon>Tremellomycetes</taxon>
        <taxon>Tremellales</taxon>
        <taxon>Cryptococcaceae</taxon>
        <taxon>Kwoniella</taxon>
    </lineage>
</organism>
<proteinExistence type="predicted"/>
<reference evidence="11 12" key="1">
    <citation type="journal article" date="2024" name="bioRxiv">
        <title>Comparative genomics of Cryptococcus and Kwoniella reveals pathogenesis evolution and contrasting karyotype dynamics via intercentromeric recombination or chromosome fusion.</title>
        <authorList>
            <person name="Coelho M.A."/>
            <person name="David-Palma M."/>
            <person name="Shea T."/>
            <person name="Bowers K."/>
            <person name="McGinley-Smith S."/>
            <person name="Mohammad A.W."/>
            <person name="Gnirke A."/>
            <person name="Yurkov A.M."/>
            <person name="Nowrousian M."/>
            <person name="Sun S."/>
            <person name="Cuomo C.A."/>
            <person name="Heitman J."/>
        </authorList>
    </citation>
    <scope>NUCLEOTIDE SEQUENCE [LARGE SCALE GENOMIC DNA]</scope>
    <source>
        <strain evidence="11 12">CBS 13917</strain>
    </source>
</reference>
<dbReference type="Gene3D" id="1.10.510.10">
    <property type="entry name" value="Transferase(Phosphotransferase) domain 1"/>
    <property type="match status" value="1"/>
</dbReference>
<sequence length="1023" mass="112675">MSDLTTSHHTKVDLPPSPPYTGEDAEKQVQLFTSSAGRQSPITPTGSLSPVPSLVDDDLQEPPNDTISYASQIATTTSYVKGGSGQKARVAKLEDFQLIRVVGTGCAGRVLLVKHSPTNRIHAMKAISKRSILTHNEMHHTLTELSVLKRFAAEEPDNRFVSKLFYSFTDKENIYFVMEFYPGGDLATQMEIHGLLGDHRTRFYAADITQGLENLHRYGIIVRDLKPENVLLNHQGHAILADFGLSAKFSYRGLPRPMHVVTYARQPVLPYWAGAGAGSIRNVNGVRQKVVMDKAYSFVGTAEYIAPEVVTRGEYSYAVDWWALGCIIMEGLTGRVPFRKREEGSQTVMYEKILYSRWDETFDDPRWYKMRPDRVTYGFIDALLQKDPMWRLTEPYVKLHPYFSMIDWGTVERGEYEDPHGLIIDPMAEYNTRYFPKLFLDQSPSVDMSNHDPLEYNETFKRTPLNDNALYALEQAKYKSELSQFAWSRNNDASDLESEMDIGTKTEARTGTNHGHRLDTSLPNIRSPTPSMSLPQEQELKGHPATVSRDEVDELEVQGSQCTEKAHMGFAIASSGIDPLPATEEDRHEVSRGEVANLSRMNSTEAEGRGPLPAVGEISMTPPTPRSIPSVIPTESVTAGDLIISYPSAVDGKAVEVPNLTARPPKPPLQSAPPEPVLSHTLPPHTSPLPSPTLSETQSDLAHDPDPPIVPIKSVHRKVLPYPIPIKGSPRNQPISSHETRLPLGLPSSGLSVSDVVAIPSPGMDSPARLIRRRPGLPSDVTIPIARLSVELHGNVTHLEDEDWEELEAEGPGASAPNGPAHDRASILSRLRRKSSFFTSSGLRRQTTTSDASSNNSVSPTKQSPAIFTMKGIEHTKKVFGKLTTFPVLKKGVTNQSNHKEIRPLPQVAPLTSPPRSASSEHDGLGRGGRPWTMRRHTESGWFEKNSKKGKTSSFVAGSVAASASTSVSGRSSKASVSSFFSAKESGGEVQHDEGVGMVRKGEVPKLKLTQTPDIVWELDQEG</sequence>
<dbReference type="EC" id="2.7.11.1" evidence="1"/>
<feature type="region of interest" description="Disordered" evidence="9">
    <location>
        <begin position="838"/>
        <end position="863"/>
    </location>
</feature>
<dbReference type="InterPro" id="IPR050236">
    <property type="entry name" value="Ser_Thr_kinase_AGC"/>
</dbReference>
<dbReference type="GO" id="GO:0005524">
    <property type="term" value="F:ATP binding"/>
    <property type="evidence" value="ECO:0007669"/>
    <property type="project" value="UniProtKB-KW"/>
</dbReference>
<dbReference type="EMBL" id="JBCAWK010000009">
    <property type="protein sequence ID" value="KAK8849516.1"/>
    <property type="molecule type" value="Genomic_DNA"/>
</dbReference>
<dbReference type="Pfam" id="PF00069">
    <property type="entry name" value="Pkinase"/>
    <property type="match status" value="2"/>
</dbReference>
<evidence type="ECO:0000256" key="7">
    <source>
        <dbReference type="ARBA" id="ARBA00047899"/>
    </source>
</evidence>
<evidence type="ECO:0000256" key="2">
    <source>
        <dbReference type="ARBA" id="ARBA00022527"/>
    </source>
</evidence>
<evidence type="ECO:0000256" key="3">
    <source>
        <dbReference type="ARBA" id="ARBA00022679"/>
    </source>
</evidence>
<dbReference type="GO" id="GO:0004674">
    <property type="term" value="F:protein serine/threonine kinase activity"/>
    <property type="evidence" value="ECO:0007669"/>
    <property type="project" value="UniProtKB-KW"/>
</dbReference>
<keyword evidence="4" id="KW-0547">Nucleotide-binding</keyword>
<evidence type="ECO:0000256" key="9">
    <source>
        <dbReference type="SAM" id="MobiDB-lite"/>
    </source>
</evidence>
<dbReference type="PROSITE" id="PS50011">
    <property type="entry name" value="PROTEIN_KINASE_DOM"/>
    <property type="match status" value="1"/>
</dbReference>
<dbReference type="Gene3D" id="3.30.200.20">
    <property type="entry name" value="Phosphorylase Kinase, domain 1"/>
    <property type="match status" value="1"/>
</dbReference>
<feature type="compositionally biased region" description="Low complexity" evidence="9">
    <location>
        <begin position="953"/>
        <end position="985"/>
    </location>
</feature>
<dbReference type="Proteomes" id="UP001388673">
    <property type="component" value="Unassembled WGS sequence"/>
</dbReference>
<dbReference type="CDD" id="cd05123">
    <property type="entry name" value="STKc_AGC"/>
    <property type="match status" value="1"/>
</dbReference>
<feature type="region of interest" description="Disordered" evidence="9">
    <location>
        <begin position="601"/>
        <end position="632"/>
    </location>
</feature>
<evidence type="ECO:0000256" key="5">
    <source>
        <dbReference type="ARBA" id="ARBA00022777"/>
    </source>
</evidence>
<dbReference type="SMART" id="SM00220">
    <property type="entry name" value="S_TKc"/>
    <property type="match status" value="1"/>
</dbReference>
<dbReference type="GeneID" id="92182108"/>
<keyword evidence="3" id="KW-0808">Transferase</keyword>
<evidence type="ECO:0000256" key="4">
    <source>
        <dbReference type="ARBA" id="ARBA00022741"/>
    </source>
</evidence>
<dbReference type="GO" id="GO:0035556">
    <property type="term" value="P:intracellular signal transduction"/>
    <property type="evidence" value="ECO:0007669"/>
    <property type="project" value="TreeGrafter"/>
</dbReference>
<keyword evidence="12" id="KW-1185">Reference proteome</keyword>
<dbReference type="InterPro" id="IPR011009">
    <property type="entry name" value="Kinase-like_dom_sf"/>
</dbReference>
<evidence type="ECO:0000313" key="12">
    <source>
        <dbReference type="Proteomes" id="UP001388673"/>
    </source>
</evidence>
<evidence type="ECO:0000256" key="1">
    <source>
        <dbReference type="ARBA" id="ARBA00012513"/>
    </source>
</evidence>
<feature type="compositionally biased region" description="Basic and acidic residues" evidence="9">
    <location>
        <begin position="986"/>
        <end position="1004"/>
    </location>
</feature>
<feature type="compositionally biased region" description="Pro residues" evidence="9">
    <location>
        <begin position="664"/>
        <end position="676"/>
    </location>
</feature>
<feature type="region of interest" description="Disordered" evidence="9">
    <location>
        <begin position="895"/>
        <end position="1004"/>
    </location>
</feature>
<keyword evidence="2" id="KW-0723">Serine/threonine-protein kinase</keyword>
<accession>A0AAW0YM19</accession>
<evidence type="ECO:0000256" key="6">
    <source>
        <dbReference type="ARBA" id="ARBA00022840"/>
    </source>
</evidence>
<name>A0AAW0YM19_9TREE</name>
<dbReference type="RefSeq" id="XP_066801404.1">
    <property type="nucleotide sequence ID" value="XM_066947945.1"/>
</dbReference>
<comment type="catalytic activity">
    <reaction evidence="8">
        <text>L-seryl-[protein] + ATP = O-phospho-L-seryl-[protein] + ADP + H(+)</text>
        <dbReference type="Rhea" id="RHEA:17989"/>
        <dbReference type="Rhea" id="RHEA-COMP:9863"/>
        <dbReference type="Rhea" id="RHEA-COMP:11604"/>
        <dbReference type="ChEBI" id="CHEBI:15378"/>
        <dbReference type="ChEBI" id="CHEBI:29999"/>
        <dbReference type="ChEBI" id="CHEBI:30616"/>
        <dbReference type="ChEBI" id="CHEBI:83421"/>
        <dbReference type="ChEBI" id="CHEBI:456216"/>
        <dbReference type="EC" id="2.7.11.1"/>
    </reaction>
</comment>
<dbReference type="PANTHER" id="PTHR24356:SF390">
    <property type="entry name" value="PROTEIN KINASE C, BRAIN ISOZYME-RELATED"/>
    <property type="match status" value="1"/>
</dbReference>
<dbReference type="AlphaFoldDB" id="A0AAW0YM19"/>
<feature type="region of interest" description="Disordered" evidence="9">
    <location>
        <begin position="1"/>
        <end position="63"/>
    </location>
</feature>
<feature type="compositionally biased region" description="Polar residues" evidence="9">
    <location>
        <begin position="30"/>
        <end position="50"/>
    </location>
</feature>
<feature type="domain" description="Protein kinase" evidence="10">
    <location>
        <begin position="96"/>
        <end position="403"/>
    </location>
</feature>
<feature type="compositionally biased region" description="Polar residues" evidence="9">
    <location>
        <begin position="521"/>
        <end position="536"/>
    </location>
</feature>
<gene>
    <name evidence="11" type="ORF">IAR55_004850</name>
</gene>
<dbReference type="KEGG" id="kne:92182108"/>
<comment type="caution">
    <text evidence="11">The sequence shown here is derived from an EMBL/GenBank/DDBJ whole genome shotgun (WGS) entry which is preliminary data.</text>
</comment>
<feature type="region of interest" description="Disordered" evidence="9">
    <location>
        <begin position="507"/>
        <end position="544"/>
    </location>
</feature>
<keyword evidence="6" id="KW-0067">ATP-binding</keyword>
<dbReference type="SUPFAM" id="SSF56112">
    <property type="entry name" value="Protein kinase-like (PK-like)"/>
    <property type="match status" value="1"/>
</dbReference>
<evidence type="ECO:0000256" key="8">
    <source>
        <dbReference type="ARBA" id="ARBA00048679"/>
    </source>
</evidence>
<comment type="catalytic activity">
    <reaction evidence="7">
        <text>L-threonyl-[protein] + ATP = O-phospho-L-threonyl-[protein] + ADP + H(+)</text>
        <dbReference type="Rhea" id="RHEA:46608"/>
        <dbReference type="Rhea" id="RHEA-COMP:11060"/>
        <dbReference type="Rhea" id="RHEA-COMP:11605"/>
        <dbReference type="ChEBI" id="CHEBI:15378"/>
        <dbReference type="ChEBI" id="CHEBI:30013"/>
        <dbReference type="ChEBI" id="CHEBI:30616"/>
        <dbReference type="ChEBI" id="CHEBI:61977"/>
        <dbReference type="ChEBI" id="CHEBI:456216"/>
        <dbReference type="EC" id="2.7.11.1"/>
    </reaction>
</comment>
<keyword evidence="5" id="KW-0418">Kinase</keyword>
<dbReference type="PANTHER" id="PTHR24356">
    <property type="entry name" value="SERINE/THREONINE-PROTEIN KINASE"/>
    <property type="match status" value="1"/>
</dbReference>